<reference evidence="2 3" key="1">
    <citation type="submission" date="2014-01" db="EMBL/GenBank/DDBJ databases">
        <authorList>
            <person name="Schneider V.M."/>
            <person name="Bowman C.A."/>
            <person name="Russell D.A."/>
            <person name="Pope W.H."/>
            <person name="Jacobs-Sera D."/>
            <person name="Hendrix R.W."/>
            <person name="Hatfull G.F."/>
        </authorList>
    </citation>
    <scope>NUCLEOTIDE SEQUENCE [LARGE SCALE GENOMIC DNA]</scope>
</reference>
<dbReference type="RefSeq" id="YP_009035974.1">
    <property type="nucleotide sequence ID" value="NC_024209.1"/>
</dbReference>
<organism evidence="2 3">
    <name type="scientific">Mycobacterium phage Hawkeye</name>
    <dbReference type="NCBI Taxonomy" id="1458711"/>
    <lineage>
        <taxon>Viruses</taxon>
        <taxon>Duplodnaviria</taxon>
        <taxon>Heunggongvirae</taxon>
        <taxon>Uroviricota</taxon>
        <taxon>Caudoviricetes</taxon>
        <taxon>Dclasvirinae</taxon>
        <taxon>Hawkeyevirus</taxon>
        <taxon>Hawkeyevirus hawkeye</taxon>
    </lineage>
</organism>
<keyword evidence="1" id="KW-0472">Membrane</keyword>
<protein>
    <submittedName>
        <fullName evidence="2">Uncharacterized protein</fullName>
    </submittedName>
</protein>
<gene>
    <name evidence="2" type="primary">79</name>
    <name evidence="2" type="ORF">PBI_HAWKEYE_79</name>
</gene>
<keyword evidence="3" id="KW-1185">Reference proteome</keyword>
<keyword evidence="1" id="KW-1133">Transmembrane helix</keyword>
<evidence type="ECO:0000313" key="2">
    <source>
        <dbReference type="EMBL" id="AHN84090.1"/>
    </source>
</evidence>
<proteinExistence type="predicted"/>
<feature type="transmembrane region" description="Helical" evidence="1">
    <location>
        <begin position="18"/>
        <end position="37"/>
    </location>
</feature>
<accession>X2KT50</accession>
<sequence>MAPGSISGKGEVMNAIDAYQTIAIVVMSLYIIGNRIVTARQLRSNWKAIAAHQHSVPPLGGTITGPSNLKVVKK</sequence>
<dbReference type="KEGG" id="vg:19527259"/>
<dbReference type="EMBL" id="KJ194582">
    <property type="protein sequence ID" value="AHN84090.1"/>
    <property type="molecule type" value="Genomic_DNA"/>
</dbReference>
<keyword evidence="1" id="KW-0812">Transmembrane</keyword>
<evidence type="ECO:0000313" key="3">
    <source>
        <dbReference type="Proteomes" id="UP000019737"/>
    </source>
</evidence>
<name>X2KT50_9CAUD</name>
<dbReference type="Proteomes" id="UP000019737">
    <property type="component" value="Segment"/>
</dbReference>
<dbReference type="GeneID" id="19527259"/>
<evidence type="ECO:0000256" key="1">
    <source>
        <dbReference type="SAM" id="Phobius"/>
    </source>
</evidence>